<dbReference type="eggNOG" id="arCOG01672">
    <property type="taxonomic scope" value="Archaea"/>
</dbReference>
<dbReference type="RefSeq" id="WP_011821994.1">
    <property type="nucleotide sequence ID" value="NC_008818.1"/>
</dbReference>
<dbReference type="InterPro" id="IPR000914">
    <property type="entry name" value="SBP_5_dom"/>
</dbReference>
<evidence type="ECO:0000256" key="2">
    <source>
        <dbReference type="ARBA" id="ARBA00022448"/>
    </source>
</evidence>
<keyword evidence="7" id="KW-1185">Reference proteome</keyword>
<protein>
    <submittedName>
        <fullName evidence="6">Conserved archaeal protein</fullName>
    </submittedName>
</protein>
<reference evidence="6 7" key="1">
    <citation type="journal article" date="2007" name="Archaea">
        <title>The genome of Hyperthermus butylicus: a sulfur-reducing, peptide fermenting, neutrophilic Crenarchaeote growing up to 108 degrees C.</title>
        <authorList>
            <person name="Brugger K."/>
            <person name="Chen L."/>
            <person name="Stark M."/>
            <person name="Zibat A."/>
            <person name="Redder P."/>
            <person name="Ruepp A."/>
            <person name="Awayez M."/>
            <person name="She Q."/>
            <person name="Garrett R.A."/>
            <person name="Klenk H.P."/>
        </authorList>
    </citation>
    <scope>NUCLEOTIDE SEQUENCE [LARGE SCALE GENOMIC DNA]</scope>
    <source>
        <strain evidence="7">DSM 5456 / JCM 9403 / PLM1-5</strain>
    </source>
</reference>
<keyword evidence="4" id="KW-0812">Transmembrane</keyword>
<evidence type="ECO:0000256" key="3">
    <source>
        <dbReference type="ARBA" id="ARBA00022729"/>
    </source>
</evidence>
<dbReference type="PANTHER" id="PTHR30290">
    <property type="entry name" value="PERIPLASMIC BINDING COMPONENT OF ABC TRANSPORTER"/>
    <property type="match status" value="1"/>
</dbReference>
<dbReference type="SUPFAM" id="SSF53850">
    <property type="entry name" value="Periplasmic binding protein-like II"/>
    <property type="match status" value="1"/>
</dbReference>
<dbReference type="AlphaFoldDB" id="A2BL15"/>
<keyword evidence="4" id="KW-1133">Transmembrane helix</keyword>
<evidence type="ECO:0000259" key="5">
    <source>
        <dbReference type="Pfam" id="PF00496"/>
    </source>
</evidence>
<dbReference type="STRING" id="415426.Hbut_0824"/>
<dbReference type="GO" id="GO:0015833">
    <property type="term" value="P:peptide transport"/>
    <property type="evidence" value="ECO:0007669"/>
    <property type="project" value="TreeGrafter"/>
</dbReference>
<dbReference type="KEGG" id="hbu:Hbut_0824"/>
<evidence type="ECO:0000256" key="4">
    <source>
        <dbReference type="SAM" id="Phobius"/>
    </source>
</evidence>
<dbReference type="OrthoDB" id="194307at2157"/>
<comment type="similarity">
    <text evidence="1">Belongs to the bacterial solute-binding protein 5 family.</text>
</comment>
<evidence type="ECO:0000256" key="1">
    <source>
        <dbReference type="ARBA" id="ARBA00005695"/>
    </source>
</evidence>
<dbReference type="InterPro" id="IPR039424">
    <property type="entry name" value="SBP_5"/>
</dbReference>
<evidence type="ECO:0000313" key="7">
    <source>
        <dbReference type="Proteomes" id="UP000002593"/>
    </source>
</evidence>
<organism evidence="6 7">
    <name type="scientific">Hyperthermus butylicus (strain DSM 5456 / JCM 9403 / PLM1-5)</name>
    <dbReference type="NCBI Taxonomy" id="415426"/>
    <lineage>
        <taxon>Archaea</taxon>
        <taxon>Thermoproteota</taxon>
        <taxon>Thermoprotei</taxon>
        <taxon>Desulfurococcales</taxon>
        <taxon>Pyrodictiaceae</taxon>
        <taxon>Hyperthermus</taxon>
    </lineage>
</organism>
<dbReference type="EMBL" id="CP000493">
    <property type="protein sequence ID" value="ABM80676.1"/>
    <property type="molecule type" value="Genomic_DNA"/>
</dbReference>
<dbReference type="GO" id="GO:1904680">
    <property type="term" value="F:peptide transmembrane transporter activity"/>
    <property type="evidence" value="ECO:0007669"/>
    <property type="project" value="TreeGrafter"/>
</dbReference>
<keyword evidence="4" id="KW-0472">Membrane</keyword>
<name>A2BL15_HYPBU</name>
<feature type="domain" description="Solute-binding protein family 5" evidence="5">
    <location>
        <begin position="161"/>
        <end position="334"/>
    </location>
</feature>
<gene>
    <name evidence="6" type="ordered locus">Hbut_0824</name>
</gene>
<accession>A2BL15</accession>
<keyword evidence="3" id="KW-0732">Signal</keyword>
<dbReference type="EnsemblBacteria" id="ABM80676">
    <property type="protein sequence ID" value="ABM80676"/>
    <property type="gene ID" value="Hbut_0824"/>
</dbReference>
<proteinExistence type="inferred from homology"/>
<dbReference type="Pfam" id="PF00496">
    <property type="entry name" value="SBP_bac_5"/>
    <property type="match status" value="1"/>
</dbReference>
<dbReference type="Gene3D" id="3.10.105.10">
    <property type="entry name" value="Dipeptide-binding Protein, Domain 3"/>
    <property type="match status" value="1"/>
</dbReference>
<dbReference type="PANTHER" id="PTHR30290:SF9">
    <property type="entry name" value="OLIGOPEPTIDE-BINDING PROTEIN APPA"/>
    <property type="match status" value="1"/>
</dbReference>
<keyword evidence="2" id="KW-0813">Transport</keyword>
<feature type="transmembrane region" description="Helical" evidence="4">
    <location>
        <begin position="954"/>
        <end position="974"/>
    </location>
</feature>
<sequence>MRKLIALILIAVFVLPSLGVAITAQAQGEKGPASDKVIWKQVTLEQVVQALKSGDIDVYLFGLRPAAAQQLVGEKGIELYQAPAGLVDLGLNPAPVMIVELPGKLTKEEAATKLGVDPVVIAYATYVPSGAEEVPPVGVSIEDRDITVVELCAKIPETSVTSAGGKVLWQSDKFDINPFCFKEIRFAMNYLVDRDYIVKNIYKGFAIARYAVYGAGDPTYVEVIDVVAKYKFSYNPTLAKEIVFSVLQKAGAEYRDGVWYYNGKPIQVIGIIRQEDERLDIGKMFADELEKTIGIKVLRQIVPFGEAITKVYASDPKDFEWHFYTEGWGRGAIDRWDPWMVTQFAAPWFGWVVGWAEPTWWNYRNDTIDEYSKIISLGGFKSKEEFIDLLKKATELSIQESLRIWIVSTLDTYPARSEVKGVTLDLGAGLRSPFFIRGAYVAGGDGTLKVGHRWVFTARTIWNPFGGFDDVYSVDPARATYDPGIWRHPFNGEPIAFRTPFTVETAGPEGKLPVPDDAVWWDAENDRWVYAKDLGRIEAVSKVVFDVSKLVGSKWHDGEPITFADIMAWLAENLDITYDPQKSQIEGAIASTAKEIYEKIVAFRFLPSENKVEVYVDYWHFDPNYIADFAAFTLYNPAPVIFAMDYLAFVKKTYALDETRARKENIPQLNLVLADHAAAIKEALDEISYDAYKGYFTLPDGTVLMTPDEWADRIEKAKAWIDTYGNAWISDGPFKLVKFDKDAQMLELEAFRDPTYPFGPTDWVFGLPAPVTITGIKTPLVPPGKEARIIVTVAGPSPLHVKYVLRDPETNKVIAVGEAEETPGGFLIKLPASLTATLAEYSVYDLTVIAYSESVALPAEQTVSLQTTETAGKIEQVQENIQKQIEQLRQLLGEQVASAISNAISGVNTQIQDLLKTVQQLPDTLKSSISGLATKDDVATATNKAAAAESKANLALIVSVINLILLLAIAYGVFARRS</sequence>
<dbReference type="Proteomes" id="UP000002593">
    <property type="component" value="Chromosome"/>
</dbReference>
<evidence type="ECO:0000313" key="6">
    <source>
        <dbReference type="EMBL" id="ABM80676.1"/>
    </source>
</evidence>
<dbReference type="GeneID" id="4781641"/>
<dbReference type="HOGENOM" id="CLU_010991_0_0_2"/>